<keyword evidence="8" id="KW-1185">Reference proteome</keyword>
<dbReference type="OrthoDB" id="27483at2759"/>
<dbReference type="SMART" id="SM00702">
    <property type="entry name" value="P4Hc"/>
    <property type="match status" value="1"/>
</dbReference>
<dbReference type="GO" id="GO:0016705">
    <property type="term" value="F:oxidoreductase activity, acting on paired donors, with incorporation or reduction of molecular oxygen"/>
    <property type="evidence" value="ECO:0007669"/>
    <property type="project" value="InterPro"/>
</dbReference>
<sequence length="229" mass="25318">MALLLEELRALGCKERDSVFACHGRVILDRSVDLVYPASKDDLAVMKSVVLPGATDQDLQQLVAACEPAYFGHGKDSVLDATYRQAVMLSAECVHTSFRLGETAILAEIQRRLGPTNDDMTIHATLHKMNVYGPGGFFKKHLDTPQNADTFGTLVVCLASPFEGGKLVIEHDNQRICVDWAEAFLLNTAPQLFVQWAAFYSDCVHEVLPVKSGFRITLTYLLTAKEIMD</sequence>
<dbReference type="EMBL" id="SPLM01000110">
    <property type="protein sequence ID" value="TMW59193.1"/>
    <property type="molecule type" value="Genomic_DNA"/>
</dbReference>
<evidence type="ECO:0000256" key="3">
    <source>
        <dbReference type="ARBA" id="ARBA00022964"/>
    </source>
</evidence>
<dbReference type="GO" id="GO:0005506">
    <property type="term" value="F:iron ion binding"/>
    <property type="evidence" value="ECO:0007669"/>
    <property type="project" value="InterPro"/>
</dbReference>
<evidence type="ECO:0000256" key="4">
    <source>
        <dbReference type="ARBA" id="ARBA00023002"/>
    </source>
</evidence>
<dbReference type="Pfam" id="PF13640">
    <property type="entry name" value="2OG-FeII_Oxy_3"/>
    <property type="match status" value="1"/>
</dbReference>
<dbReference type="Proteomes" id="UP000794436">
    <property type="component" value="Unassembled WGS sequence"/>
</dbReference>
<organism evidence="7 8">
    <name type="scientific">Pythium oligandrum</name>
    <name type="common">Mycoparasitic fungus</name>
    <dbReference type="NCBI Taxonomy" id="41045"/>
    <lineage>
        <taxon>Eukaryota</taxon>
        <taxon>Sar</taxon>
        <taxon>Stramenopiles</taxon>
        <taxon>Oomycota</taxon>
        <taxon>Peronosporomycetes</taxon>
        <taxon>Pythiales</taxon>
        <taxon>Pythiaceae</taxon>
        <taxon>Pythium</taxon>
    </lineage>
</organism>
<dbReference type="PANTHER" id="PTHR33099">
    <property type="entry name" value="FE2OG DIOXYGENASE DOMAIN-CONTAINING PROTEIN"/>
    <property type="match status" value="1"/>
</dbReference>
<evidence type="ECO:0000256" key="5">
    <source>
        <dbReference type="ARBA" id="ARBA00023004"/>
    </source>
</evidence>
<evidence type="ECO:0000256" key="1">
    <source>
        <dbReference type="ARBA" id="ARBA00001961"/>
    </source>
</evidence>
<keyword evidence="3" id="KW-0223">Dioxygenase</keyword>
<dbReference type="PROSITE" id="PS51471">
    <property type="entry name" value="FE2OG_OXY"/>
    <property type="match status" value="1"/>
</dbReference>
<gene>
    <name evidence="7" type="ORF">Poli38472_007338</name>
</gene>
<protein>
    <recommendedName>
        <fullName evidence="6">Fe2OG dioxygenase domain-containing protein</fullName>
    </recommendedName>
</protein>
<comment type="caution">
    <text evidence="7">The sequence shown here is derived from an EMBL/GenBank/DDBJ whole genome shotgun (WGS) entry which is preliminary data.</text>
</comment>
<evidence type="ECO:0000259" key="6">
    <source>
        <dbReference type="PROSITE" id="PS51471"/>
    </source>
</evidence>
<dbReference type="InterPro" id="IPR005123">
    <property type="entry name" value="Oxoglu/Fe-dep_dioxygenase_dom"/>
</dbReference>
<dbReference type="Gene3D" id="2.60.120.620">
    <property type="entry name" value="q2cbj1_9rhob like domain"/>
    <property type="match status" value="1"/>
</dbReference>
<evidence type="ECO:0000313" key="8">
    <source>
        <dbReference type="Proteomes" id="UP000794436"/>
    </source>
</evidence>
<reference evidence="7" key="1">
    <citation type="submission" date="2019-03" db="EMBL/GenBank/DDBJ databases">
        <title>Long read genome sequence of the mycoparasitic Pythium oligandrum ATCC 38472 isolated from sugarbeet rhizosphere.</title>
        <authorList>
            <person name="Gaulin E."/>
        </authorList>
    </citation>
    <scope>NUCLEOTIDE SEQUENCE</scope>
    <source>
        <strain evidence="7">ATCC 38472_TT</strain>
    </source>
</reference>
<dbReference type="AlphaFoldDB" id="A0A8K1CA22"/>
<keyword evidence="4" id="KW-0560">Oxidoreductase</keyword>
<keyword evidence="2" id="KW-0479">Metal-binding</keyword>
<dbReference type="InterPro" id="IPR006620">
    <property type="entry name" value="Pro_4_hyd_alph"/>
</dbReference>
<dbReference type="GO" id="GO:0051213">
    <property type="term" value="F:dioxygenase activity"/>
    <property type="evidence" value="ECO:0007669"/>
    <property type="project" value="UniProtKB-KW"/>
</dbReference>
<evidence type="ECO:0000256" key="2">
    <source>
        <dbReference type="ARBA" id="ARBA00022723"/>
    </source>
</evidence>
<comment type="cofactor">
    <cofactor evidence="1">
        <name>L-ascorbate</name>
        <dbReference type="ChEBI" id="CHEBI:38290"/>
    </cofactor>
</comment>
<name>A0A8K1CA22_PYTOL</name>
<dbReference type="GO" id="GO:0031418">
    <property type="term" value="F:L-ascorbic acid binding"/>
    <property type="evidence" value="ECO:0007669"/>
    <property type="project" value="InterPro"/>
</dbReference>
<evidence type="ECO:0000313" key="7">
    <source>
        <dbReference type="EMBL" id="TMW59193.1"/>
    </source>
</evidence>
<feature type="domain" description="Fe2OG dioxygenase" evidence="6">
    <location>
        <begin position="121"/>
        <end position="224"/>
    </location>
</feature>
<keyword evidence="5" id="KW-0408">Iron</keyword>
<accession>A0A8K1CA22</accession>
<dbReference type="InterPro" id="IPR044862">
    <property type="entry name" value="Pro_4_hyd_alph_FE2OG_OXY"/>
</dbReference>
<proteinExistence type="predicted"/>
<dbReference type="PANTHER" id="PTHR33099:SF14">
    <property type="entry name" value="PROLYL 4-HYDROXYLASE ALPHA SUBUNIT FE(2+) 2OG DIOXYGENASE DOMAIN-CONTAINING PROTEIN"/>
    <property type="match status" value="1"/>
</dbReference>